<dbReference type="EMBL" id="KC752240">
    <property type="protein sequence ID" value="AGQ20147.1"/>
    <property type="molecule type" value="Genomic_DNA"/>
</dbReference>
<reference evidence="1" key="1">
    <citation type="journal article" date="2013" name="J. Gen. Virol.">
        <title>Ultrastructural and genomic characterization of a second banchine polydnavirus confirms the existence of shared features within this ichnovirus lineage.</title>
        <authorList>
            <person name="Djoumad A."/>
            <person name="Stoltz D."/>
            <person name="Beliveau C."/>
            <person name="Boyle B."/>
            <person name="Kuhn L."/>
            <person name="Cusson M."/>
        </authorList>
    </citation>
    <scope>NUCLEOTIDE SEQUENCE</scope>
</reference>
<name>S5DYT4_9VIRU</name>
<accession>S5DYT4</accession>
<organism evidence="1">
    <name type="scientific">Apophua simplicipes ichnovirus</name>
    <dbReference type="NCBI Taxonomy" id="1329648"/>
    <lineage>
        <taxon>Viruses</taxon>
        <taxon>Viruses incertae sedis</taxon>
        <taxon>Polydnaviriformidae</taxon>
        <taxon>Ichnoviriform</taxon>
    </lineage>
</organism>
<proteinExistence type="predicted"/>
<protein>
    <submittedName>
        <fullName evidence="1">AsIV-cont00034-ORF2</fullName>
    </submittedName>
</protein>
<sequence length="81" mass="9628">MAKPDYPTANEWTLMFKLIVKIDWCNERLFGFKIRDTLCESKKAELVRLQRKKAMLIAELKTVVRHYADVSPIILQRIFPF</sequence>
<evidence type="ECO:0000313" key="1">
    <source>
        <dbReference type="EMBL" id="AGQ20147.1"/>
    </source>
</evidence>